<organism evidence="6 7">
    <name type="scientific">Nannocystis radixulma</name>
    <dbReference type="NCBI Taxonomy" id="2995305"/>
    <lineage>
        <taxon>Bacteria</taxon>
        <taxon>Pseudomonadati</taxon>
        <taxon>Myxococcota</taxon>
        <taxon>Polyangia</taxon>
        <taxon>Nannocystales</taxon>
        <taxon>Nannocystaceae</taxon>
        <taxon>Nannocystis</taxon>
    </lineage>
</organism>
<dbReference type="EMBL" id="JAQNDN010000005">
    <property type="protein sequence ID" value="MDC0669042.1"/>
    <property type="molecule type" value="Genomic_DNA"/>
</dbReference>
<dbReference type="Pfam" id="PF23598">
    <property type="entry name" value="LRR_14"/>
    <property type="match status" value="1"/>
</dbReference>
<protein>
    <recommendedName>
        <fullName evidence="5">Disease resistance R13L4/SHOC-2-like LRR domain-containing protein</fullName>
    </recommendedName>
</protein>
<feature type="repeat" description="WD" evidence="3">
    <location>
        <begin position="576"/>
        <end position="611"/>
    </location>
</feature>
<dbReference type="SUPFAM" id="SSF50969">
    <property type="entry name" value="YVTN repeat-like/Quinoprotein amine dehydrogenase"/>
    <property type="match status" value="1"/>
</dbReference>
<sequence>MPIIHARSLEEALASPRDVEALVLELTRATLPAQIFELPNLEQLTIEGGTLTKVSPRLAELKKLRYLHLDKHPKLDLADFPVMPALESLGLSRCKLRTLPATLFQCRNLRILGLGMNPLKVVPAGIGALSKLETLYLWGCGLKDVSPELGKLTELRVLELEKNALTALPAELAALKQLTQLNLEKNAFETFPAVVCELTSLEGLELYDNQITALPDAITRLARLTKLRLESNRIKTFPADLSGLEALTTFYVSLGIPKGELQQQIRRLPPRAFIMSFEDGDLARDGRWADAPARSSREIAADAAEPTKTAKAAKPTAAKKVAKATKPANTATAADADEQIFRFESRVTRTAFVPGGVVGVCYESMRAFDLASGEQRFHAPGDHHWVATSPDGTLLLAAGDHTALLDARTGATQAKLPVDSAYLASWSADGKILLLYNDDALCCLDAKTHKIVQRLEVGRTSFATLSPDGQRILYGAGKAVRLWDRTTDKEVFRATVCRFGASDGRFTADGRHAIVLSTEALVRLDLGQKKPKPEPIMKTSASAFDIFPDGSRAVLGGPKISIVELEKGTTVATLGTHEKVGPVDHIVISADGGLVASCGCDHTVRVWQSRV</sequence>
<evidence type="ECO:0000259" key="5">
    <source>
        <dbReference type="Pfam" id="PF23598"/>
    </source>
</evidence>
<accession>A0ABT5B4M1</accession>
<evidence type="ECO:0000256" key="2">
    <source>
        <dbReference type="ARBA" id="ARBA00022737"/>
    </source>
</evidence>
<keyword evidence="3" id="KW-0853">WD repeat</keyword>
<dbReference type="Gene3D" id="2.130.10.10">
    <property type="entry name" value="YVTN repeat-like/Quinoprotein amine dehydrogenase"/>
    <property type="match status" value="2"/>
</dbReference>
<dbReference type="InterPro" id="IPR003591">
    <property type="entry name" value="Leu-rich_rpt_typical-subtyp"/>
</dbReference>
<dbReference type="InterPro" id="IPR050715">
    <property type="entry name" value="LRR-SigEffector_domain"/>
</dbReference>
<dbReference type="InterPro" id="IPR001680">
    <property type="entry name" value="WD40_rpt"/>
</dbReference>
<dbReference type="SUPFAM" id="SSF52058">
    <property type="entry name" value="L domain-like"/>
    <property type="match status" value="1"/>
</dbReference>
<dbReference type="PROSITE" id="PS50082">
    <property type="entry name" value="WD_REPEATS_2"/>
    <property type="match status" value="1"/>
</dbReference>
<keyword evidence="7" id="KW-1185">Reference proteome</keyword>
<evidence type="ECO:0000313" key="6">
    <source>
        <dbReference type="EMBL" id="MDC0669042.1"/>
    </source>
</evidence>
<evidence type="ECO:0000256" key="3">
    <source>
        <dbReference type="PROSITE-ProRule" id="PRU00221"/>
    </source>
</evidence>
<reference evidence="6 7" key="1">
    <citation type="submission" date="2022-11" db="EMBL/GenBank/DDBJ databases">
        <title>Minimal conservation of predation-associated metabolite biosynthetic gene clusters underscores biosynthetic potential of Myxococcota including descriptions for ten novel species: Archangium lansinium sp. nov., Myxococcus landrumus sp. nov., Nannocystis bai.</title>
        <authorList>
            <person name="Ahearne A."/>
            <person name="Stevens C."/>
            <person name="Dowd S."/>
        </authorList>
    </citation>
    <scope>NUCLEOTIDE SEQUENCE [LARGE SCALE GENOMIC DNA]</scope>
    <source>
        <strain evidence="6 7">NCELM</strain>
    </source>
</reference>
<dbReference type="InterPro" id="IPR015943">
    <property type="entry name" value="WD40/YVTN_repeat-like_dom_sf"/>
</dbReference>
<proteinExistence type="predicted"/>
<dbReference type="Proteomes" id="UP001217838">
    <property type="component" value="Unassembled WGS sequence"/>
</dbReference>
<evidence type="ECO:0000256" key="4">
    <source>
        <dbReference type="SAM" id="MobiDB-lite"/>
    </source>
</evidence>
<gene>
    <name evidence="6" type="ORF">POL58_14930</name>
</gene>
<dbReference type="Gene3D" id="3.80.10.10">
    <property type="entry name" value="Ribonuclease Inhibitor"/>
    <property type="match status" value="1"/>
</dbReference>
<dbReference type="SMART" id="SM00320">
    <property type="entry name" value="WD40"/>
    <property type="match status" value="2"/>
</dbReference>
<feature type="domain" description="Disease resistance R13L4/SHOC-2-like LRR" evidence="5">
    <location>
        <begin position="149"/>
        <end position="255"/>
    </location>
</feature>
<dbReference type="PANTHER" id="PTHR45752:SF21">
    <property type="entry name" value="LEUCINE-RICH REPEAT-CONTAINING PROTEIN 63"/>
    <property type="match status" value="1"/>
</dbReference>
<comment type="caution">
    <text evidence="6">The sequence shown here is derived from an EMBL/GenBank/DDBJ whole genome shotgun (WGS) entry which is preliminary data.</text>
</comment>
<feature type="region of interest" description="Disordered" evidence="4">
    <location>
        <begin position="302"/>
        <end position="323"/>
    </location>
</feature>
<dbReference type="PROSITE" id="PS50294">
    <property type="entry name" value="WD_REPEATS_REGION"/>
    <property type="match status" value="1"/>
</dbReference>
<dbReference type="InterPro" id="IPR011044">
    <property type="entry name" value="Quino_amine_DH_bsu"/>
</dbReference>
<dbReference type="InterPro" id="IPR055414">
    <property type="entry name" value="LRR_R13L4/SHOC2-like"/>
</dbReference>
<evidence type="ECO:0000256" key="1">
    <source>
        <dbReference type="ARBA" id="ARBA00022614"/>
    </source>
</evidence>
<dbReference type="PANTHER" id="PTHR45752">
    <property type="entry name" value="LEUCINE-RICH REPEAT-CONTAINING"/>
    <property type="match status" value="1"/>
</dbReference>
<keyword evidence="1" id="KW-0433">Leucine-rich repeat</keyword>
<dbReference type="Pfam" id="PF00400">
    <property type="entry name" value="WD40"/>
    <property type="match status" value="1"/>
</dbReference>
<dbReference type="SMART" id="SM00369">
    <property type="entry name" value="LRR_TYP"/>
    <property type="match status" value="6"/>
</dbReference>
<dbReference type="InterPro" id="IPR032675">
    <property type="entry name" value="LRR_dom_sf"/>
</dbReference>
<keyword evidence="2" id="KW-0677">Repeat</keyword>
<evidence type="ECO:0000313" key="7">
    <source>
        <dbReference type="Proteomes" id="UP001217838"/>
    </source>
</evidence>
<name>A0ABT5B4M1_9BACT</name>